<dbReference type="InterPro" id="IPR008942">
    <property type="entry name" value="ENTH_VHS"/>
</dbReference>
<feature type="region of interest" description="Disordered" evidence="1">
    <location>
        <begin position="486"/>
        <end position="506"/>
    </location>
</feature>
<evidence type="ECO:0000313" key="5">
    <source>
        <dbReference type="Proteomes" id="UP001153678"/>
    </source>
</evidence>
<dbReference type="PANTHER" id="PTHR12323">
    <property type="entry name" value="SR-RELATED CTD ASSOCIATED FACTOR 6"/>
    <property type="match status" value="1"/>
</dbReference>
<dbReference type="OrthoDB" id="21470at2759"/>
<dbReference type="GO" id="GO:0003676">
    <property type="term" value="F:nucleic acid binding"/>
    <property type="evidence" value="ECO:0007669"/>
    <property type="project" value="InterPro"/>
</dbReference>
<accession>A0A9W4WJM6</accession>
<dbReference type="PROSITE" id="PS51391">
    <property type="entry name" value="CID"/>
    <property type="match status" value="1"/>
</dbReference>
<dbReference type="GO" id="GO:0006874">
    <property type="term" value="P:intracellular calcium ion homeostasis"/>
    <property type="evidence" value="ECO:0007669"/>
    <property type="project" value="TreeGrafter"/>
</dbReference>
<evidence type="ECO:0000256" key="1">
    <source>
        <dbReference type="SAM" id="MobiDB-lite"/>
    </source>
</evidence>
<dbReference type="InterPro" id="IPR000467">
    <property type="entry name" value="G_patch_dom"/>
</dbReference>
<feature type="compositionally biased region" description="Basic and acidic residues" evidence="1">
    <location>
        <begin position="380"/>
        <end position="389"/>
    </location>
</feature>
<dbReference type="SMART" id="SM00443">
    <property type="entry name" value="G_patch"/>
    <property type="match status" value="1"/>
</dbReference>
<dbReference type="Pfam" id="PF25127">
    <property type="entry name" value="DUF7819"/>
    <property type="match status" value="1"/>
</dbReference>
<dbReference type="GO" id="GO:0048471">
    <property type="term" value="C:perinuclear region of cytoplasm"/>
    <property type="evidence" value="ECO:0007669"/>
    <property type="project" value="TreeGrafter"/>
</dbReference>
<proteinExistence type="predicted"/>
<dbReference type="InterPro" id="IPR006569">
    <property type="entry name" value="CID_dom"/>
</dbReference>
<feature type="domain" description="G-patch" evidence="2">
    <location>
        <begin position="537"/>
        <end position="588"/>
    </location>
</feature>
<feature type="region of interest" description="Disordered" evidence="1">
    <location>
        <begin position="380"/>
        <end position="405"/>
    </location>
</feature>
<dbReference type="PANTHER" id="PTHR12323:SF0">
    <property type="entry name" value="CALCIUM HOMEOSTASIS ENDOPLASMIC RETICULUM PROTEIN"/>
    <property type="match status" value="1"/>
</dbReference>
<evidence type="ECO:0000259" key="2">
    <source>
        <dbReference type="PROSITE" id="PS50174"/>
    </source>
</evidence>
<dbReference type="PROSITE" id="PS50174">
    <property type="entry name" value="G_PATCH"/>
    <property type="match status" value="1"/>
</dbReference>
<name>A0A9W4WJM6_9GLOM</name>
<feature type="compositionally biased region" description="Basic residues" evidence="1">
    <location>
        <begin position="496"/>
        <end position="506"/>
    </location>
</feature>
<protein>
    <submittedName>
        <fullName evidence="4">4446_t:CDS:1</fullName>
    </submittedName>
</protein>
<evidence type="ECO:0000259" key="3">
    <source>
        <dbReference type="PROSITE" id="PS51391"/>
    </source>
</evidence>
<evidence type="ECO:0000313" key="4">
    <source>
        <dbReference type="EMBL" id="CAI2166758.1"/>
    </source>
</evidence>
<dbReference type="Pfam" id="PF01585">
    <property type="entry name" value="G-patch"/>
    <property type="match status" value="1"/>
</dbReference>
<gene>
    <name evidence="4" type="ORF">FWILDA_LOCUS2733</name>
</gene>
<reference evidence="4" key="1">
    <citation type="submission" date="2022-08" db="EMBL/GenBank/DDBJ databases">
        <authorList>
            <person name="Kallberg Y."/>
            <person name="Tangrot J."/>
            <person name="Rosling A."/>
        </authorList>
    </citation>
    <scope>NUCLEOTIDE SEQUENCE</scope>
    <source>
        <strain evidence="4">Wild A</strain>
    </source>
</reference>
<dbReference type="InterPro" id="IPR056721">
    <property type="entry name" value="DUF7819"/>
</dbReference>
<dbReference type="EMBL" id="CAMKVN010000331">
    <property type="protein sequence ID" value="CAI2166758.1"/>
    <property type="molecule type" value="Genomic_DNA"/>
</dbReference>
<feature type="domain" description="CID" evidence="3">
    <location>
        <begin position="1"/>
        <end position="163"/>
    </location>
</feature>
<dbReference type="Proteomes" id="UP001153678">
    <property type="component" value="Unassembled WGS sequence"/>
</dbReference>
<keyword evidence="5" id="KW-1185">Reference proteome</keyword>
<dbReference type="AlphaFoldDB" id="A0A9W4WJM6"/>
<organism evidence="4 5">
    <name type="scientific">Funneliformis geosporum</name>
    <dbReference type="NCBI Taxonomy" id="1117311"/>
    <lineage>
        <taxon>Eukaryota</taxon>
        <taxon>Fungi</taxon>
        <taxon>Fungi incertae sedis</taxon>
        <taxon>Mucoromycota</taxon>
        <taxon>Glomeromycotina</taxon>
        <taxon>Glomeromycetes</taxon>
        <taxon>Glomerales</taxon>
        <taxon>Glomeraceae</taxon>
        <taxon>Funneliformis</taxon>
    </lineage>
</organism>
<comment type="caution">
    <text evidence="4">The sequence shown here is derived from an EMBL/GenBank/DDBJ whole genome shotgun (WGS) entry which is preliminary data.</text>
</comment>
<dbReference type="Pfam" id="PF04818">
    <property type="entry name" value="CID"/>
    <property type="match status" value="1"/>
</dbReference>
<dbReference type="Gene3D" id="1.25.40.90">
    <property type="match status" value="1"/>
</dbReference>
<sequence length="627" mass="70182">MSQWLTVGSFQQQPPYSSFPAPPIDDLSLAFDNLAMALRATAGPPEIDNFQISLGMLMHDSHFDTLICFIIALSKSRPIFEDRLHLIYLINDVLFHSERRQEPWIKEALHPHLLALLRVAFHFMDANEKQKEKVVKIISIWDDKQYFDDNKINALRTGIIIPPPPSSGISSLSYSNPGQHSIGHFRYQGQQPYYNSGVPPPPPPPTGIFPAQPTVQAISPPNAHLSPPIAQNLIRPASEPVPAVIPEQFPPGPSPPSMPMQGIIRSSIPTTPVPSVSEKKYYELPAGLMVPAVLPEDSPYTPIHAASIRLPPHRLPPTTELLEAVDRFYEGMFIIESNLEGEDERALKEKYQIDLDKDGWEVGFLDDYYMDLQEQREEALARASSDRHHQQQQQVSSFRNRRDDRGKGTGDVIVIAILLQVEVVVVQVVQEVGGDIDIEWIAGVLVVVVRGIEAIVVQEIVGRGYLGQCLLGQRLDQELVREVHDRRKSSDYSSTSRRRYRSRSYSRSRSRSPLYISSGVSLVKDQEIARADKMISDRNVGFQMLKKLGWEGAGTGLGSTSTGIAEPIKGGELRFGEQKYLGVGHSRGEDGDIFDQYRKSKSYTYQRSEICSKDKKPAARSSGSRLF</sequence>